<organism evidence="1 2">
    <name type="scientific">Pleurodeles waltl</name>
    <name type="common">Iberian ribbed newt</name>
    <dbReference type="NCBI Taxonomy" id="8319"/>
    <lineage>
        <taxon>Eukaryota</taxon>
        <taxon>Metazoa</taxon>
        <taxon>Chordata</taxon>
        <taxon>Craniata</taxon>
        <taxon>Vertebrata</taxon>
        <taxon>Euteleostomi</taxon>
        <taxon>Amphibia</taxon>
        <taxon>Batrachia</taxon>
        <taxon>Caudata</taxon>
        <taxon>Salamandroidea</taxon>
        <taxon>Salamandridae</taxon>
        <taxon>Pleurodelinae</taxon>
        <taxon>Pleurodeles</taxon>
    </lineage>
</organism>
<sequence>MGSPAAETVGAVAGTRRFLVCGLVTIFHKGIKYFKPTHLQIVPTEIGDEVKGQPPHRHLPSGPFGRLPAASSRLPYRRTLWEVSSVDSCFLFPDPARLSDGKVWHLSRLAKCKNESDLSRLAKCKKESEGGRLRNYKWMDDPYVENIIGGEVESQEARTENEHEENIIG</sequence>
<keyword evidence="2" id="KW-1185">Reference proteome</keyword>
<dbReference type="EMBL" id="JANPWB010000002">
    <property type="protein sequence ID" value="KAJ1208937.1"/>
    <property type="molecule type" value="Genomic_DNA"/>
</dbReference>
<evidence type="ECO:0000313" key="2">
    <source>
        <dbReference type="Proteomes" id="UP001066276"/>
    </source>
</evidence>
<dbReference type="Proteomes" id="UP001066276">
    <property type="component" value="Chromosome 1_2"/>
</dbReference>
<proteinExistence type="predicted"/>
<dbReference type="AlphaFoldDB" id="A0AAV7W8N3"/>
<comment type="caution">
    <text evidence="1">The sequence shown here is derived from an EMBL/GenBank/DDBJ whole genome shotgun (WGS) entry which is preliminary data.</text>
</comment>
<name>A0AAV7W8N3_PLEWA</name>
<evidence type="ECO:0000313" key="1">
    <source>
        <dbReference type="EMBL" id="KAJ1208937.1"/>
    </source>
</evidence>
<accession>A0AAV7W8N3</accession>
<gene>
    <name evidence="1" type="ORF">NDU88_004316</name>
</gene>
<protein>
    <submittedName>
        <fullName evidence="1">Uncharacterized protein</fullName>
    </submittedName>
</protein>
<reference evidence="1" key="1">
    <citation type="journal article" date="2022" name="bioRxiv">
        <title>Sequencing and chromosome-scale assembly of the giantPleurodeles waltlgenome.</title>
        <authorList>
            <person name="Brown T."/>
            <person name="Elewa A."/>
            <person name="Iarovenko S."/>
            <person name="Subramanian E."/>
            <person name="Araus A.J."/>
            <person name="Petzold A."/>
            <person name="Susuki M."/>
            <person name="Suzuki K.-i.T."/>
            <person name="Hayashi T."/>
            <person name="Toyoda A."/>
            <person name="Oliveira C."/>
            <person name="Osipova E."/>
            <person name="Leigh N.D."/>
            <person name="Simon A."/>
            <person name="Yun M.H."/>
        </authorList>
    </citation>
    <scope>NUCLEOTIDE SEQUENCE</scope>
    <source>
        <strain evidence="1">20211129_DDA</strain>
        <tissue evidence="1">Liver</tissue>
    </source>
</reference>